<gene>
    <name evidence="1" type="ORF">QFC21_000184</name>
</gene>
<name>A0ACC2WAT1_9TREE</name>
<dbReference type="EMBL" id="JASBWT010000001">
    <property type="protein sequence ID" value="KAJ9108864.1"/>
    <property type="molecule type" value="Genomic_DNA"/>
</dbReference>
<sequence length="97" mass="10356">MAQHATKGLKAKAATGGRKTSGKTKKGARYVAPKSNERIQQVARQKKLSSNINNSIERQMVQAASAGKLTIMKNSGPEEKGKDGKVKGRTTTKSSTK</sequence>
<keyword evidence="2" id="KW-1185">Reference proteome</keyword>
<accession>A0ACC2WAT1</accession>
<protein>
    <submittedName>
        <fullName evidence="1">Uncharacterized protein</fullName>
    </submittedName>
</protein>
<evidence type="ECO:0000313" key="1">
    <source>
        <dbReference type="EMBL" id="KAJ9108864.1"/>
    </source>
</evidence>
<organism evidence="1 2">
    <name type="scientific">Naganishia friedmannii</name>
    <dbReference type="NCBI Taxonomy" id="89922"/>
    <lineage>
        <taxon>Eukaryota</taxon>
        <taxon>Fungi</taxon>
        <taxon>Dikarya</taxon>
        <taxon>Basidiomycota</taxon>
        <taxon>Agaricomycotina</taxon>
        <taxon>Tremellomycetes</taxon>
        <taxon>Filobasidiales</taxon>
        <taxon>Filobasidiaceae</taxon>
        <taxon>Naganishia</taxon>
    </lineage>
</organism>
<dbReference type="Proteomes" id="UP001227268">
    <property type="component" value="Unassembled WGS sequence"/>
</dbReference>
<evidence type="ECO:0000313" key="2">
    <source>
        <dbReference type="Proteomes" id="UP001227268"/>
    </source>
</evidence>
<proteinExistence type="predicted"/>
<comment type="caution">
    <text evidence="1">The sequence shown here is derived from an EMBL/GenBank/DDBJ whole genome shotgun (WGS) entry which is preliminary data.</text>
</comment>
<reference evidence="1" key="1">
    <citation type="submission" date="2023-04" db="EMBL/GenBank/DDBJ databases">
        <title>Draft Genome sequencing of Naganishia species isolated from polar environments using Oxford Nanopore Technology.</title>
        <authorList>
            <person name="Leo P."/>
            <person name="Venkateswaran K."/>
        </authorList>
    </citation>
    <scope>NUCLEOTIDE SEQUENCE</scope>
    <source>
        <strain evidence="1">MNA-CCFEE 5423</strain>
    </source>
</reference>